<dbReference type="Pfam" id="PF13391">
    <property type="entry name" value="HNH_2"/>
    <property type="match status" value="1"/>
</dbReference>
<comment type="caution">
    <text evidence="2">The sequence shown here is derived from an EMBL/GenBank/DDBJ whole genome shotgun (WGS) entry which is preliminary data.</text>
</comment>
<reference evidence="2" key="2">
    <citation type="submission" date="2021-09" db="EMBL/GenBank/DDBJ databases">
        <authorList>
            <person name="Gilroy R."/>
        </authorList>
    </citation>
    <scope>NUCLEOTIDE SEQUENCE</scope>
    <source>
        <strain evidence="2">ChiGjej5B5-7349</strain>
    </source>
</reference>
<protein>
    <recommendedName>
        <fullName evidence="1">HNH nuclease domain-containing protein</fullName>
    </recommendedName>
</protein>
<name>A0A921SNA9_9MICO</name>
<dbReference type="SMART" id="SM00507">
    <property type="entry name" value="HNHc"/>
    <property type="match status" value="1"/>
</dbReference>
<evidence type="ECO:0000259" key="1">
    <source>
        <dbReference type="SMART" id="SM00507"/>
    </source>
</evidence>
<dbReference type="AlphaFoldDB" id="A0A921SNA9"/>
<gene>
    <name evidence="2" type="ORF">K8V08_04845</name>
</gene>
<accession>A0A921SNA9</accession>
<dbReference type="Gene3D" id="1.10.30.50">
    <property type="match status" value="1"/>
</dbReference>
<dbReference type="Proteomes" id="UP000784435">
    <property type="component" value="Unassembled WGS sequence"/>
</dbReference>
<dbReference type="EMBL" id="DYUK01000101">
    <property type="protein sequence ID" value="HJG79722.1"/>
    <property type="molecule type" value="Genomic_DNA"/>
</dbReference>
<evidence type="ECO:0000313" key="3">
    <source>
        <dbReference type="Proteomes" id="UP000784435"/>
    </source>
</evidence>
<evidence type="ECO:0000313" key="2">
    <source>
        <dbReference type="EMBL" id="HJG79722.1"/>
    </source>
</evidence>
<organism evidence="2 3">
    <name type="scientific">Brevibacterium senegalense</name>
    <dbReference type="NCBI Taxonomy" id="1033736"/>
    <lineage>
        <taxon>Bacteria</taxon>
        <taxon>Bacillati</taxon>
        <taxon>Actinomycetota</taxon>
        <taxon>Actinomycetes</taxon>
        <taxon>Micrococcales</taxon>
        <taxon>Brevibacteriaceae</taxon>
        <taxon>Brevibacterium</taxon>
    </lineage>
</organism>
<reference evidence="2" key="1">
    <citation type="journal article" date="2021" name="PeerJ">
        <title>Extensive microbial diversity within the chicken gut microbiome revealed by metagenomics and culture.</title>
        <authorList>
            <person name="Gilroy R."/>
            <person name="Ravi A."/>
            <person name="Getino M."/>
            <person name="Pursley I."/>
            <person name="Horton D.L."/>
            <person name="Alikhan N.F."/>
            <person name="Baker D."/>
            <person name="Gharbi K."/>
            <person name="Hall N."/>
            <person name="Watson M."/>
            <person name="Adriaenssens E.M."/>
            <person name="Foster-Nyarko E."/>
            <person name="Jarju S."/>
            <person name="Secka A."/>
            <person name="Antonio M."/>
            <person name="Oren A."/>
            <person name="Chaudhuri R.R."/>
            <person name="La Ragione R."/>
            <person name="Hildebrand F."/>
            <person name="Pallen M.J."/>
        </authorList>
    </citation>
    <scope>NUCLEOTIDE SEQUENCE</scope>
    <source>
        <strain evidence="2">ChiGjej5B5-7349</strain>
    </source>
</reference>
<feature type="domain" description="HNH nuclease" evidence="1">
    <location>
        <begin position="187"/>
        <end position="239"/>
    </location>
</feature>
<sequence length="269" mass="30033">MAFILTWNPKTRTALQGDSEVDLMARHFLDSDEPIEGDWSTRRRHGFEAGDRVYLVAVGAPQRGIVASGTVSDPEARTGPHWSDDGTTAYYIDIDWDAAVFPEESLPTATLKEIAPHTNWAPQSSGAELRDDPALVEEVWQAHLEELGLDAMFSDPHHSPLDPAAKVVEVPREYTTTFAKVRRHQKRFRQILLENYDHRCFYCGLDVIEILEAAHLESDSAGGAASVENGRLLCANHHRAYDAQLLRWSGSEFYPADDAPDVLPDPQES</sequence>
<dbReference type="CDD" id="cd00085">
    <property type="entry name" value="HNHc"/>
    <property type="match status" value="1"/>
</dbReference>
<proteinExistence type="predicted"/>
<dbReference type="InterPro" id="IPR003615">
    <property type="entry name" value="HNH_nuc"/>
</dbReference>